<evidence type="ECO:0000259" key="3">
    <source>
        <dbReference type="Pfam" id="PF13962"/>
    </source>
</evidence>
<evidence type="ECO:0000256" key="2">
    <source>
        <dbReference type="SAM" id="Phobius"/>
    </source>
</evidence>
<evidence type="ECO:0000313" key="5">
    <source>
        <dbReference type="Proteomes" id="UP000298652"/>
    </source>
</evidence>
<dbReference type="Proteomes" id="UP000298652">
    <property type="component" value="Chromosome 8"/>
</dbReference>
<dbReference type="EMBL" id="CM016559">
    <property type="protein sequence ID" value="TKW01993.1"/>
    <property type="molecule type" value="Genomic_DNA"/>
</dbReference>
<keyword evidence="2" id="KW-0472">Membrane</keyword>
<dbReference type="PANTHER" id="PTHR24177:SF413">
    <property type="entry name" value="TRANSMEMBRANE PROTEIN, PUTATIVE-RELATED"/>
    <property type="match status" value="1"/>
</dbReference>
<evidence type="ECO:0000313" key="4">
    <source>
        <dbReference type="EMBL" id="TKW01993.1"/>
    </source>
</evidence>
<feature type="transmembrane region" description="Helical" evidence="2">
    <location>
        <begin position="197"/>
        <end position="217"/>
    </location>
</feature>
<feature type="region of interest" description="Disordered" evidence="1">
    <location>
        <begin position="80"/>
        <end position="104"/>
    </location>
</feature>
<keyword evidence="2" id="KW-1133">Transmembrane helix</keyword>
<dbReference type="OMA" id="KRYNIFF"/>
<feature type="transmembrane region" description="Helical" evidence="2">
    <location>
        <begin position="48"/>
        <end position="70"/>
    </location>
</feature>
<organism evidence="4 5">
    <name type="scientific">Setaria viridis</name>
    <name type="common">Green bristlegrass</name>
    <name type="synonym">Setaria italica subsp. viridis</name>
    <dbReference type="NCBI Taxonomy" id="4556"/>
    <lineage>
        <taxon>Eukaryota</taxon>
        <taxon>Viridiplantae</taxon>
        <taxon>Streptophyta</taxon>
        <taxon>Embryophyta</taxon>
        <taxon>Tracheophyta</taxon>
        <taxon>Spermatophyta</taxon>
        <taxon>Magnoliopsida</taxon>
        <taxon>Liliopsida</taxon>
        <taxon>Poales</taxon>
        <taxon>Poaceae</taxon>
        <taxon>PACMAD clade</taxon>
        <taxon>Panicoideae</taxon>
        <taxon>Panicodae</taxon>
        <taxon>Paniceae</taxon>
        <taxon>Cenchrinae</taxon>
        <taxon>Setaria</taxon>
    </lineage>
</organism>
<proteinExistence type="predicted"/>
<dbReference type="InterPro" id="IPR026961">
    <property type="entry name" value="PGG_dom"/>
</dbReference>
<feature type="transmembrane region" description="Helical" evidence="2">
    <location>
        <begin position="229"/>
        <end position="246"/>
    </location>
</feature>
<dbReference type="AlphaFoldDB" id="A0A4U6TLX3"/>
<dbReference type="Gramene" id="TKW01993">
    <property type="protein sequence ID" value="TKW01993"/>
    <property type="gene ID" value="SEVIR_8G215266v2"/>
</dbReference>
<sequence>MASVALIVLLLNPTLYGPGIRCYALFVCMVAGMFGLIGAYAAGSSLHLGTSIVDLALVLAVFSFVAYVVIIRHSQKNKAAGTGSQSQAEPSKPSGAASNHQHGEASKQEQKMMAKYLMLVGILAASVTYLTGLKPPGGLWREDDGNGHSAGNPVLYNIDKHRYNAFFYSNSTSFMASITVIALLLSRMILFDSKKPLWPMHTAMLLDMLALLGAYAAGSARDWCTSKDVILLLFPILGFVALLFFWKKQGDRATIPQNIANNTTNHSLDA</sequence>
<feature type="domain" description="PGG" evidence="3">
    <location>
        <begin position="109"/>
        <end position="221"/>
    </location>
</feature>
<feature type="transmembrane region" description="Helical" evidence="2">
    <location>
        <begin position="165"/>
        <end position="185"/>
    </location>
</feature>
<protein>
    <recommendedName>
        <fullName evidence="3">PGG domain-containing protein</fullName>
    </recommendedName>
</protein>
<dbReference type="Pfam" id="PF13962">
    <property type="entry name" value="PGG"/>
    <property type="match status" value="1"/>
</dbReference>
<gene>
    <name evidence="4" type="ORF">SEVIR_8G215266v2</name>
</gene>
<dbReference type="GO" id="GO:0016020">
    <property type="term" value="C:membrane"/>
    <property type="evidence" value="ECO:0007669"/>
    <property type="project" value="TreeGrafter"/>
</dbReference>
<dbReference type="PANTHER" id="PTHR24177">
    <property type="entry name" value="CASKIN"/>
    <property type="match status" value="1"/>
</dbReference>
<evidence type="ECO:0000256" key="1">
    <source>
        <dbReference type="SAM" id="MobiDB-lite"/>
    </source>
</evidence>
<keyword evidence="5" id="KW-1185">Reference proteome</keyword>
<keyword evidence="2" id="KW-0812">Transmembrane</keyword>
<name>A0A4U6TLX3_SETVI</name>
<feature type="transmembrane region" description="Helical" evidence="2">
    <location>
        <begin position="20"/>
        <end position="42"/>
    </location>
</feature>
<feature type="transmembrane region" description="Helical" evidence="2">
    <location>
        <begin position="116"/>
        <end position="133"/>
    </location>
</feature>
<accession>A0A4U6TLX3</accession>
<reference evidence="4" key="1">
    <citation type="submission" date="2019-03" db="EMBL/GenBank/DDBJ databases">
        <title>WGS assembly of Setaria viridis.</title>
        <authorList>
            <person name="Huang P."/>
            <person name="Jenkins J."/>
            <person name="Grimwood J."/>
            <person name="Barry K."/>
            <person name="Healey A."/>
            <person name="Mamidi S."/>
            <person name="Sreedasyam A."/>
            <person name="Shu S."/>
            <person name="Feldman M."/>
            <person name="Wu J."/>
            <person name="Yu Y."/>
            <person name="Chen C."/>
            <person name="Johnson J."/>
            <person name="Rokhsar D."/>
            <person name="Baxter I."/>
            <person name="Schmutz J."/>
            <person name="Brutnell T."/>
            <person name="Kellogg E."/>
        </authorList>
    </citation>
    <scope>NUCLEOTIDE SEQUENCE [LARGE SCALE GENOMIC DNA]</scope>
</reference>